<dbReference type="Proteomes" id="UP000054721">
    <property type="component" value="Unassembled WGS sequence"/>
</dbReference>
<reference evidence="1 2" key="1">
    <citation type="submission" date="2015-05" db="EMBL/GenBank/DDBJ databases">
        <title>Evolution of Trichinella species and genotypes.</title>
        <authorList>
            <person name="Korhonen P.K."/>
            <person name="Edoardo P."/>
            <person name="Giuseppe L.R."/>
            <person name="Gasser R.B."/>
        </authorList>
    </citation>
    <scope>NUCLEOTIDE SEQUENCE [LARGE SCALE GENOMIC DNA]</scope>
    <source>
        <strain evidence="1">ISS10</strain>
    </source>
</reference>
<accession>A0A0V1L0V1</accession>
<proteinExistence type="predicted"/>
<evidence type="ECO:0000313" key="2">
    <source>
        <dbReference type="Proteomes" id="UP000054721"/>
    </source>
</evidence>
<dbReference type="AlphaFoldDB" id="A0A0V1L0V1"/>
<keyword evidence="2" id="KW-1185">Reference proteome</keyword>
<organism evidence="1 2">
    <name type="scientific">Trichinella nativa</name>
    <dbReference type="NCBI Taxonomy" id="6335"/>
    <lineage>
        <taxon>Eukaryota</taxon>
        <taxon>Metazoa</taxon>
        <taxon>Ecdysozoa</taxon>
        <taxon>Nematoda</taxon>
        <taxon>Enoplea</taxon>
        <taxon>Dorylaimia</taxon>
        <taxon>Trichinellida</taxon>
        <taxon>Trichinellidae</taxon>
        <taxon>Trichinella</taxon>
    </lineage>
</organism>
<gene>
    <name evidence="1" type="ORF">T02_8282</name>
</gene>
<dbReference type="EMBL" id="JYDW01000181">
    <property type="protein sequence ID" value="KRZ52850.1"/>
    <property type="molecule type" value="Genomic_DNA"/>
</dbReference>
<protein>
    <submittedName>
        <fullName evidence="1">Uncharacterized protein</fullName>
    </submittedName>
</protein>
<sequence>MYLPKAAFSQMGLWGTLGFREQCPGVLRNIVTSANCMKKVLKKKHLKNYAEVPRDKNYMYGSARIKLLRSAGLKQ</sequence>
<comment type="caution">
    <text evidence="1">The sequence shown here is derived from an EMBL/GenBank/DDBJ whole genome shotgun (WGS) entry which is preliminary data.</text>
</comment>
<name>A0A0V1L0V1_9BILA</name>
<evidence type="ECO:0000313" key="1">
    <source>
        <dbReference type="EMBL" id="KRZ52850.1"/>
    </source>
</evidence>